<feature type="domain" description="Reverse transcriptase" evidence="4">
    <location>
        <begin position="1"/>
        <end position="289"/>
    </location>
</feature>
<dbReference type="KEGG" id="tsy:THSYN_09450"/>
<evidence type="ECO:0000313" key="6">
    <source>
        <dbReference type="Proteomes" id="UP000232638"/>
    </source>
</evidence>
<gene>
    <name evidence="5" type="ORF">THSYN_09450</name>
</gene>
<dbReference type="CDD" id="cd01646">
    <property type="entry name" value="RT_Bac_retron_I"/>
    <property type="match status" value="1"/>
</dbReference>
<protein>
    <recommendedName>
        <fullName evidence="4">Reverse transcriptase domain-containing protein</fullName>
    </recommendedName>
</protein>
<evidence type="ECO:0000256" key="1">
    <source>
        <dbReference type="ARBA" id="ARBA00034120"/>
    </source>
</evidence>
<feature type="region of interest" description="Disordered" evidence="2">
    <location>
        <begin position="1"/>
        <end position="25"/>
    </location>
</feature>
<dbReference type="SUPFAM" id="SSF56672">
    <property type="entry name" value="DNA/RNA polymerases"/>
    <property type="match status" value="1"/>
</dbReference>
<dbReference type="InterPro" id="IPR000477">
    <property type="entry name" value="RT_dom"/>
</dbReference>
<sequence length="361" mass="39591">MRRGAAAGSARRRAGGPGTGDRLMPRRTRVELAQIAAWDNLECALWAAARGKHGRPEVAAFLAAAPAALALVQAALAAGRLPVGSFRRFAIRDPKPRVIHAAPFPDRVAHHALVRLLEPRLELALVPTSFACRPGLGAQAAILHARECARRWPWYLKLDVEHYFPNIPHDRLLALLARRFKGSVLGLIRQVLATHQAAPGCGLPIGALTSQHFANQYLGEADRYALARPECRAHARYMDDLILWCDGRAQGRALHGALSAYLGETLGLRLKPPCLMPSAAGLGFCGMRIYPGTIKLGARRRRAWSQGRRRWEGRWERGEIGAAQLQRAYDSLWSATLPADSRSLRRAQLVRRPAPDPGPAP</sequence>
<keyword evidence="3" id="KW-1133">Transmembrane helix</keyword>
<dbReference type="EMBL" id="CP020370">
    <property type="protein sequence ID" value="AUB81154.1"/>
    <property type="molecule type" value="Genomic_DNA"/>
</dbReference>
<keyword evidence="3" id="KW-0472">Membrane</keyword>
<proteinExistence type="inferred from homology"/>
<evidence type="ECO:0000313" key="5">
    <source>
        <dbReference type="EMBL" id="AUB81154.1"/>
    </source>
</evidence>
<dbReference type="Proteomes" id="UP000232638">
    <property type="component" value="Chromosome"/>
</dbReference>
<keyword evidence="6" id="KW-1185">Reference proteome</keyword>
<dbReference type="InterPro" id="IPR043502">
    <property type="entry name" value="DNA/RNA_pol_sf"/>
</dbReference>
<dbReference type="PANTHER" id="PTHR34047:SF8">
    <property type="entry name" value="PROTEIN YKFC"/>
    <property type="match status" value="1"/>
</dbReference>
<comment type="similarity">
    <text evidence="1">Belongs to the bacterial reverse transcriptase family.</text>
</comment>
<dbReference type="PANTHER" id="PTHR34047">
    <property type="entry name" value="NUCLEAR INTRON MATURASE 1, MITOCHONDRIAL-RELATED"/>
    <property type="match status" value="1"/>
</dbReference>
<dbReference type="PROSITE" id="PS50878">
    <property type="entry name" value="RT_POL"/>
    <property type="match status" value="1"/>
</dbReference>
<dbReference type="AlphaFoldDB" id="A0A2K8U6G9"/>
<evidence type="ECO:0000256" key="3">
    <source>
        <dbReference type="SAM" id="Phobius"/>
    </source>
</evidence>
<feature type="transmembrane region" description="Helical" evidence="3">
    <location>
        <begin position="58"/>
        <end position="78"/>
    </location>
</feature>
<name>A0A2K8U6G9_9GAMM</name>
<accession>A0A2K8U6G9</accession>
<dbReference type="Pfam" id="PF00078">
    <property type="entry name" value="RVT_1"/>
    <property type="match status" value="1"/>
</dbReference>
<evidence type="ECO:0000259" key="4">
    <source>
        <dbReference type="PROSITE" id="PS50878"/>
    </source>
</evidence>
<keyword evidence="3" id="KW-0812">Transmembrane</keyword>
<reference evidence="5 6" key="1">
    <citation type="submission" date="2017-03" db="EMBL/GenBank/DDBJ databases">
        <title>Complete genome sequence of Candidatus 'Thiodictyon syntrophicum' sp. nov. strain Cad16T, a photolithoautotroph purple sulfur bacterium isolated from an alpine meromictic lake.</title>
        <authorList>
            <person name="Luedin S.M."/>
            <person name="Pothier J.F."/>
            <person name="Danza F."/>
            <person name="Storelli N."/>
            <person name="Wittwer M."/>
            <person name="Tonolla M."/>
        </authorList>
    </citation>
    <scope>NUCLEOTIDE SEQUENCE [LARGE SCALE GENOMIC DNA]</scope>
    <source>
        <strain evidence="5 6">Cad16T</strain>
    </source>
</reference>
<organism evidence="5 6">
    <name type="scientific">Candidatus Thiodictyon syntrophicum</name>
    <dbReference type="NCBI Taxonomy" id="1166950"/>
    <lineage>
        <taxon>Bacteria</taxon>
        <taxon>Pseudomonadati</taxon>
        <taxon>Pseudomonadota</taxon>
        <taxon>Gammaproteobacteria</taxon>
        <taxon>Chromatiales</taxon>
        <taxon>Chromatiaceae</taxon>
        <taxon>Thiodictyon</taxon>
    </lineage>
</organism>
<evidence type="ECO:0000256" key="2">
    <source>
        <dbReference type="SAM" id="MobiDB-lite"/>
    </source>
</evidence>
<dbReference type="InterPro" id="IPR051083">
    <property type="entry name" value="GrpII_Intron_Splice-Mob/Def"/>
</dbReference>